<dbReference type="PANTHER" id="PTHR43861">
    <property type="entry name" value="TRANS-ACONITATE 2-METHYLTRANSFERASE-RELATED"/>
    <property type="match status" value="1"/>
</dbReference>
<dbReference type="AlphaFoldDB" id="A0A1F5HCF0"/>
<dbReference type="PANTHER" id="PTHR43861:SF1">
    <property type="entry name" value="TRANS-ACONITATE 2-METHYLTRANSFERASE"/>
    <property type="match status" value="1"/>
</dbReference>
<dbReference type="InterPro" id="IPR029063">
    <property type="entry name" value="SAM-dependent_MTases_sf"/>
</dbReference>
<dbReference type="STRING" id="1797737.A2196_02795"/>
<dbReference type="Pfam" id="PF08241">
    <property type="entry name" value="Methyltransf_11"/>
    <property type="match status" value="1"/>
</dbReference>
<dbReference type="Proteomes" id="UP000176751">
    <property type="component" value="Unassembled WGS sequence"/>
</dbReference>
<dbReference type="SUPFAM" id="SSF53335">
    <property type="entry name" value="S-adenosyl-L-methionine-dependent methyltransferases"/>
    <property type="match status" value="1"/>
</dbReference>
<sequence length="211" mass="23697">MTERRLKETIATYNAVASDYEQRTNHLAPTEELPRFTRLLAAGAKVLDAGCGYGRELRHFVDQGFITYGIDLSEGMLARARQRTPEASILKMDVRKLGFQEDFLDGVWCRGVLHHLERNQIQKTLIGIKRILKSDGILLVICQSGTGEAKVEEELTCGKPRFFTYFSGSELATLVADSGFALVEGYTYNEKERYGTGRANLNFIVVLARKP</sequence>
<reference evidence="2 3" key="1">
    <citation type="journal article" date="2016" name="Nat. Commun.">
        <title>Thousands of microbial genomes shed light on interconnected biogeochemical processes in an aquifer system.</title>
        <authorList>
            <person name="Anantharaman K."/>
            <person name="Brown C.T."/>
            <person name="Hug L.A."/>
            <person name="Sharon I."/>
            <person name="Castelle C.J."/>
            <person name="Probst A.J."/>
            <person name="Thomas B.C."/>
            <person name="Singh A."/>
            <person name="Wilkins M.J."/>
            <person name="Karaoz U."/>
            <person name="Brodie E.L."/>
            <person name="Williams K.H."/>
            <person name="Hubbard S.S."/>
            <person name="Banfield J.F."/>
        </authorList>
    </citation>
    <scope>NUCLEOTIDE SEQUENCE [LARGE SCALE GENOMIC DNA]</scope>
</reference>
<organism evidence="2 3">
    <name type="scientific">Candidatus Curtissbacteria bacterium RIFOXYA1_FULL_41_14</name>
    <dbReference type="NCBI Taxonomy" id="1797737"/>
    <lineage>
        <taxon>Bacteria</taxon>
        <taxon>Candidatus Curtissiibacteriota</taxon>
    </lineage>
</organism>
<evidence type="ECO:0000313" key="3">
    <source>
        <dbReference type="Proteomes" id="UP000176751"/>
    </source>
</evidence>
<name>A0A1F5HCF0_9BACT</name>
<dbReference type="Gene3D" id="3.40.50.150">
    <property type="entry name" value="Vaccinia Virus protein VP39"/>
    <property type="match status" value="1"/>
</dbReference>
<evidence type="ECO:0000259" key="1">
    <source>
        <dbReference type="Pfam" id="PF08241"/>
    </source>
</evidence>
<dbReference type="GO" id="GO:0008757">
    <property type="term" value="F:S-adenosylmethionine-dependent methyltransferase activity"/>
    <property type="evidence" value="ECO:0007669"/>
    <property type="project" value="InterPro"/>
</dbReference>
<comment type="caution">
    <text evidence="2">The sequence shown here is derived from an EMBL/GenBank/DDBJ whole genome shotgun (WGS) entry which is preliminary data.</text>
</comment>
<protein>
    <recommendedName>
        <fullName evidence="1">Methyltransferase type 11 domain-containing protein</fullName>
    </recommendedName>
</protein>
<evidence type="ECO:0000313" key="2">
    <source>
        <dbReference type="EMBL" id="OGE01788.1"/>
    </source>
</evidence>
<feature type="domain" description="Methyltransferase type 11" evidence="1">
    <location>
        <begin position="47"/>
        <end position="140"/>
    </location>
</feature>
<accession>A0A1F5HCF0</accession>
<dbReference type="InterPro" id="IPR013216">
    <property type="entry name" value="Methyltransf_11"/>
</dbReference>
<gene>
    <name evidence="2" type="ORF">A2196_02795</name>
</gene>
<dbReference type="CDD" id="cd02440">
    <property type="entry name" value="AdoMet_MTases"/>
    <property type="match status" value="1"/>
</dbReference>
<dbReference type="EMBL" id="MFCA01000025">
    <property type="protein sequence ID" value="OGE01788.1"/>
    <property type="molecule type" value="Genomic_DNA"/>
</dbReference>
<proteinExistence type="predicted"/>